<dbReference type="PATRIC" id="fig|862908.3.peg.2267"/>
<organism evidence="1 2">
    <name type="scientific">Halobacteriovorax marinus (strain ATCC BAA-682 / DSM 15412 / SJ)</name>
    <name type="common">Bacteriovorax marinus</name>
    <dbReference type="NCBI Taxonomy" id="862908"/>
    <lineage>
        <taxon>Bacteria</taxon>
        <taxon>Pseudomonadati</taxon>
        <taxon>Bdellovibrionota</taxon>
        <taxon>Bacteriovoracia</taxon>
        <taxon>Bacteriovoracales</taxon>
        <taxon>Halobacteriovoraceae</taxon>
        <taxon>Halobacteriovorax</taxon>
    </lineage>
</organism>
<dbReference type="OrthoDB" id="5289212at2"/>
<dbReference type="KEGG" id="bmx:BMS_2381"/>
<dbReference type="EMBL" id="FQ312005">
    <property type="protein sequence ID" value="CBW27177.1"/>
    <property type="molecule type" value="Genomic_DNA"/>
</dbReference>
<dbReference type="Proteomes" id="UP000008963">
    <property type="component" value="Chromosome"/>
</dbReference>
<dbReference type="STRING" id="862908.BMS_2381"/>
<reference evidence="2" key="1">
    <citation type="journal article" date="2013" name="ISME J.">
        <title>A small predatory core genome in the divergent marine Bacteriovorax marinus SJ and the terrestrial Bdellovibrio bacteriovorus.</title>
        <authorList>
            <person name="Crossman L.C."/>
            <person name="Chen H."/>
            <person name="Cerdeno-Tarraga A.M."/>
            <person name="Brooks K."/>
            <person name="Quail M.A."/>
            <person name="Pineiro S.A."/>
            <person name="Hobley L."/>
            <person name="Sockett R.E."/>
            <person name="Bentley S.D."/>
            <person name="Parkhill J."/>
            <person name="Williams H.N."/>
            <person name="Stine O.C."/>
        </authorList>
    </citation>
    <scope>NUCLEOTIDE SEQUENCE [LARGE SCALE GENOMIC DNA]</scope>
    <source>
        <strain evidence="2">ATCC BAA-682 / DSM 15412 / SJ</strain>
    </source>
</reference>
<dbReference type="RefSeq" id="WP_014244954.1">
    <property type="nucleotide sequence ID" value="NC_016620.1"/>
</dbReference>
<accession>E1X4V1</accession>
<evidence type="ECO:0000313" key="1">
    <source>
        <dbReference type="EMBL" id="CBW27177.1"/>
    </source>
</evidence>
<gene>
    <name evidence="1" type="ordered locus">BMS_2381</name>
</gene>
<proteinExistence type="predicted"/>
<dbReference type="HOGENOM" id="CLU_815771_0_0_7"/>
<sequence length="340" mass="39161">MTAFDALKQNSLSFQLLPVSIRELFFLSETPCDIFGMSDGLYKLILRKHSFVNAQVLKDLIAKNHSTIFVHQDMRNNLIELQQNNLRSVTRSLSIGDPIEKGRKQIGLLTLNMSYLYSDPTNDDTLNLQYQSVKNLCAFLYERPEIHEKLYKEFIKQKHHFIFAQPLLASLFLIGVLKQSHVYSFKEVESLFITSYFKDIGMSVIPLEKYDQTTLSEDDTELLRSHPHTSIQILQGRIKLSPAHLAVIENHHMFSLLTNDLHVPDTSKLDEKSVRMISGFETMIVSITDVIAAMITPRPYRSATSLFDSLDLVKALISDDYPTEFRLIVNYFKSVFFRNN</sequence>
<dbReference type="Gene3D" id="1.10.3210.10">
    <property type="entry name" value="Hypothetical protein af1432"/>
    <property type="match status" value="1"/>
</dbReference>
<dbReference type="AlphaFoldDB" id="E1X4V1"/>
<name>E1X4V1_HALMS</name>
<protein>
    <recommendedName>
        <fullName evidence="3">HD-GYP domain-containing protein</fullName>
    </recommendedName>
</protein>
<evidence type="ECO:0008006" key="3">
    <source>
        <dbReference type="Google" id="ProtNLM"/>
    </source>
</evidence>
<dbReference type="eggNOG" id="COG2206">
    <property type="taxonomic scope" value="Bacteria"/>
</dbReference>
<keyword evidence="2" id="KW-1185">Reference proteome</keyword>
<evidence type="ECO:0000313" key="2">
    <source>
        <dbReference type="Proteomes" id="UP000008963"/>
    </source>
</evidence>